<keyword evidence="5 7" id="KW-0456">Lyase</keyword>
<comment type="cofactor">
    <cofactor evidence="1 5">
        <name>pyridoxal 5'-phosphate</name>
        <dbReference type="ChEBI" id="CHEBI:597326"/>
    </cofactor>
</comment>
<dbReference type="InterPro" id="IPR026273">
    <property type="entry name" value="Low_specificity_L-TA_bact"/>
</dbReference>
<dbReference type="PATRIC" id="fig|1229521.3.peg.685"/>
<dbReference type="InterPro" id="IPR001597">
    <property type="entry name" value="ArAA_b-elim_lyase/Thr_aldolase"/>
</dbReference>
<dbReference type="GO" id="GO:0008732">
    <property type="term" value="F:L-allo-threonine aldolase activity"/>
    <property type="evidence" value="ECO:0007669"/>
    <property type="project" value="RHEA"/>
</dbReference>
<dbReference type="Proteomes" id="UP000019464">
    <property type="component" value="Unassembled WGS sequence"/>
</dbReference>
<dbReference type="EC" id="4.1.2.48" evidence="5"/>
<comment type="subunit">
    <text evidence="3">Homotetramer.</text>
</comment>
<evidence type="ECO:0000259" key="6">
    <source>
        <dbReference type="Pfam" id="PF01212"/>
    </source>
</evidence>
<feature type="domain" description="Aromatic amino acid beta-eliminating lyase/threonine aldolase" evidence="6">
    <location>
        <begin position="4"/>
        <end position="293"/>
    </location>
</feature>
<evidence type="ECO:0000256" key="4">
    <source>
        <dbReference type="ARBA" id="ARBA00022898"/>
    </source>
</evidence>
<reference evidence="7 8" key="2">
    <citation type="journal article" date="2015" name="Syst. Appl. Microbiol.">
        <title>Nitrincola nitratireducens sp. nov. isolated from a haloalkaline crater lake.</title>
        <authorList>
            <person name="Singh A."/>
            <person name="Vaidya B."/>
            <person name="Tanuku N.R."/>
            <person name="Pinnaka A.K."/>
        </authorList>
    </citation>
    <scope>NUCLEOTIDE SEQUENCE [LARGE SCALE GENOMIC DNA]</scope>
    <source>
        <strain evidence="7 8">AK23</strain>
    </source>
</reference>
<protein>
    <recommendedName>
        <fullName evidence="5">L-threonine aldolase</fullName>
        <ecNumber evidence="5">4.1.2.48</ecNumber>
    </recommendedName>
</protein>
<dbReference type="STRING" id="1229521.D791_00671"/>
<dbReference type="GO" id="GO:0006567">
    <property type="term" value="P:L-threonine catabolic process"/>
    <property type="evidence" value="ECO:0007669"/>
    <property type="project" value="UniProtKB-UniRule"/>
</dbReference>
<dbReference type="PIRSF" id="PIRSF038940">
    <property type="entry name" value="Low_specificity_LTA"/>
    <property type="match status" value="1"/>
</dbReference>
<gene>
    <name evidence="7" type="primary">ltaE</name>
    <name evidence="7" type="ORF">D791_00671</name>
</gene>
<proteinExistence type="inferred from homology"/>
<comment type="caution">
    <text evidence="7">The sequence shown here is derived from an EMBL/GenBank/DDBJ whole genome shotgun (WGS) entry which is preliminary data.</text>
</comment>
<comment type="similarity">
    <text evidence="2 5">Belongs to the threonine aldolase family.</text>
</comment>
<comment type="catalytic activity">
    <reaction evidence="5">
        <text>L-allo-threonine = acetaldehyde + glycine</text>
        <dbReference type="Rhea" id="RHEA:26209"/>
        <dbReference type="ChEBI" id="CHEBI:15343"/>
        <dbReference type="ChEBI" id="CHEBI:57305"/>
        <dbReference type="ChEBI" id="CHEBI:58585"/>
        <dbReference type="EC" id="4.1.2.48"/>
    </reaction>
</comment>
<dbReference type="RefSeq" id="WP_036507673.1">
    <property type="nucleotide sequence ID" value="NZ_AONB01000002.1"/>
</dbReference>
<dbReference type="Gene3D" id="3.90.1150.10">
    <property type="entry name" value="Aspartate Aminotransferase, domain 1"/>
    <property type="match status" value="1"/>
</dbReference>
<dbReference type="InterPro" id="IPR015421">
    <property type="entry name" value="PyrdxlP-dep_Trfase_major"/>
</dbReference>
<dbReference type="SUPFAM" id="SSF53383">
    <property type="entry name" value="PLP-dependent transferases"/>
    <property type="match status" value="1"/>
</dbReference>
<comment type="catalytic activity">
    <reaction evidence="5">
        <text>L-threonine = acetaldehyde + glycine</text>
        <dbReference type="Rhea" id="RHEA:19625"/>
        <dbReference type="ChEBI" id="CHEBI:15343"/>
        <dbReference type="ChEBI" id="CHEBI:57305"/>
        <dbReference type="ChEBI" id="CHEBI:57926"/>
        <dbReference type="EC" id="4.1.2.48"/>
    </reaction>
</comment>
<name>W9V694_9GAMM</name>
<reference evidence="8" key="1">
    <citation type="submission" date="2012-11" db="EMBL/GenBank/DDBJ databases">
        <authorList>
            <person name="Singh A."/>
            <person name="Pinnaka A.K."/>
            <person name="Vaidya B."/>
        </authorList>
    </citation>
    <scope>NUCLEOTIDE SEQUENCE [LARGE SCALE GENOMIC DNA]</scope>
    <source>
        <strain evidence="8">AK23</strain>
    </source>
</reference>
<evidence type="ECO:0000256" key="1">
    <source>
        <dbReference type="ARBA" id="ARBA00001933"/>
    </source>
</evidence>
<dbReference type="AlphaFoldDB" id="W9V694"/>
<dbReference type="OrthoDB" id="9774495at2"/>
<organism evidence="7 8">
    <name type="scientific">Nitrincola nitratireducens</name>
    <dbReference type="NCBI Taxonomy" id="1229521"/>
    <lineage>
        <taxon>Bacteria</taxon>
        <taxon>Pseudomonadati</taxon>
        <taxon>Pseudomonadota</taxon>
        <taxon>Gammaproteobacteria</taxon>
        <taxon>Oceanospirillales</taxon>
        <taxon>Oceanospirillaceae</taxon>
        <taxon>Nitrincola</taxon>
    </lineage>
</organism>
<keyword evidence="4 5" id="KW-0663">Pyridoxal phosphate</keyword>
<dbReference type="InterPro" id="IPR015424">
    <property type="entry name" value="PyrdxlP-dep_Trfase"/>
</dbReference>
<keyword evidence="8" id="KW-1185">Reference proteome</keyword>
<dbReference type="Gene3D" id="3.40.640.10">
    <property type="entry name" value="Type I PLP-dependent aspartate aminotransferase-like (Major domain)"/>
    <property type="match status" value="1"/>
</dbReference>
<dbReference type="Pfam" id="PF01212">
    <property type="entry name" value="Beta_elim_lyase"/>
    <property type="match status" value="1"/>
</dbReference>
<dbReference type="PANTHER" id="PTHR48097">
    <property type="entry name" value="L-THREONINE ALDOLASE-RELATED"/>
    <property type="match status" value="1"/>
</dbReference>
<dbReference type="InterPro" id="IPR015422">
    <property type="entry name" value="PyrdxlP-dep_Trfase_small"/>
</dbReference>
<evidence type="ECO:0000256" key="3">
    <source>
        <dbReference type="ARBA" id="ARBA00011881"/>
    </source>
</evidence>
<dbReference type="EMBL" id="AONB01000002">
    <property type="protein sequence ID" value="EXJ12426.1"/>
    <property type="molecule type" value="Genomic_DNA"/>
</dbReference>
<comment type="function">
    <text evidence="5">Catalyzes the cleavage of L-allo-threonine and L-threonine to glycine and acetaldehyde.</text>
</comment>
<evidence type="ECO:0000313" key="7">
    <source>
        <dbReference type="EMBL" id="EXJ12426.1"/>
    </source>
</evidence>
<sequence length="352" mass="38799">MYFGSDNQAGVSAAIMQALVEANQGIAAAYSDDEWTHRARAAIADWFECDADVHFVSTGTAANCLALACSLEPWQIALCHGQAHIINDELTAPEFFTGGARLLGLDAQAPKLSAITLAHTLSQGSAHPPHNAEPAVLSLTQLTESGQVYSLEELRELTDIAHQYGLIVHMDGARFTNALVSLDCSPAEMTWRVGIDVLSLGATKNGAMTAEAVIFFKPSLAKKFVHMRKRSGHLLSKSRWISAQFLAWLKNDHWRELALHANQQARQLSAGIAEHPKCRIVWPTQGNEVFAVMPKAFIQSLRDQGGIFYEWTPSFVPAEQRVREHEAMVRLVCSFQTKPCEVVQFIDALHRT</sequence>
<accession>W9V694</accession>
<dbReference type="PANTHER" id="PTHR48097:SF5">
    <property type="entry name" value="LOW SPECIFICITY L-THREONINE ALDOLASE"/>
    <property type="match status" value="1"/>
</dbReference>
<evidence type="ECO:0000256" key="5">
    <source>
        <dbReference type="PIRNR" id="PIRNR038940"/>
    </source>
</evidence>
<evidence type="ECO:0000256" key="2">
    <source>
        <dbReference type="ARBA" id="ARBA00006966"/>
    </source>
</evidence>
<evidence type="ECO:0000313" key="8">
    <source>
        <dbReference type="Proteomes" id="UP000019464"/>
    </source>
</evidence>